<dbReference type="Proteomes" id="UP001145069">
    <property type="component" value="Unassembled WGS sequence"/>
</dbReference>
<evidence type="ECO:0000313" key="1">
    <source>
        <dbReference type="EMBL" id="MDC3417655.1"/>
    </source>
</evidence>
<sequence length="220" mass="24786">MKKIIGLFSGILITFSLVGFSSNNFFDKSIVNNVNTTTENPKPKPLSEETSKEINKTLEDIKTELLLSGYNIATVSSSHPSNEIVIKVVGTQGYFDSVKGNVKNSVKKIIEQTILEEHLVIVTRQSHSTEEEKFRQFHKEMFTITGTLSKGLQDYDEVGNIKADYQKSITIETKIKGTDEDVQSKMKEIKKKAKELLNSPELKSVSNIQSYEIYINNTND</sequence>
<reference evidence="1" key="1">
    <citation type="submission" date="2022-06" db="EMBL/GenBank/DDBJ databases">
        <title>Aquibacillus sp. a new bacterium isolated from soil saline samples.</title>
        <authorList>
            <person name="Galisteo C."/>
            <person name="De La Haba R."/>
            <person name="Sanchez-Porro C."/>
            <person name="Ventosa A."/>
        </authorList>
    </citation>
    <scope>NUCLEOTIDE SEQUENCE</scope>
    <source>
        <strain evidence="1">3ASR75-54</strain>
    </source>
</reference>
<evidence type="ECO:0000313" key="2">
    <source>
        <dbReference type="Proteomes" id="UP001145069"/>
    </source>
</evidence>
<comment type="caution">
    <text evidence="1">The sequence shown here is derived from an EMBL/GenBank/DDBJ whole genome shotgun (WGS) entry which is preliminary data.</text>
</comment>
<accession>A0A9X4AGV2</accession>
<proteinExistence type="predicted"/>
<evidence type="ECO:0008006" key="3">
    <source>
        <dbReference type="Google" id="ProtNLM"/>
    </source>
</evidence>
<dbReference type="AlphaFoldDB" id="A0A9X4AGV2"/>
<organism evidence="1 2">
    <name type="scientific">Aquibacillus salsiterrae</name>
    <dbReference type="NCBI Taxonomy" id="2950439"/>
    <lineage>
        <taxon>Bacteria</taxon>
        <taxon>Bacillati</taxon>
        <taxon>Bacillota</taxon>
        <taxon>Bacilli</taxon>
        <taxon>Bacillales</taxon>
        <taxon>Bacillaceae</taxon>
        <taxon>Aquibacillus</taxon>
    </lineage>
</organism>
<name>A0A9X4AGV2_9BACI</name>
<dbReference type="RefSeq" id="WP_272446726.1">
    <property type="nucleotide sequence ID" value="NZ_JAMQKC010000012.1"/>
</dbReference>
<dbReference type="EMBL" id="JAMQKC010000012">
    <property type="protein sequence ID" value="MDC3417655.1"/>
    <property type="molecule type" value="Genomic_DNA"/>
</dbReference>
<keyword evidence="2" id="KW-1185">Reference proteome</keyword>
<gene>
    <name evidence="1" type="ORF">NC799_12175</name>
</gene>
<protein>
    <recommendedName>
        <fullName evidence="3">DUF4030 domain-containing protein</fullName>
    </recommendedName>
</protein>